<protein>
    <submittedName>
        <fullName evidence="2">Uncharacterized protein</fullName>
    </submittedName>
</protein>
<organism evidence="2">
    <name type="scientific">Trichophyton rubrum CBS 288.86</name>
    <dbReference type="NCBI Taxonomy" id="1215330"/>
    <lineage>
        <taxon>Eukaryota</taxon>
        <taxon>Fungi</taxon>
        <taxon>Dikarya</taxon>
        <taxon>Ascomycota</taxon>
        <taxon>Pezizomycotina</taxon>
        <taxon>Eurotiomycetes</taxon>
        <taxon>Eurotiomycetidae</taxon>
        <taxon>Onygenales</taxon>
        <taxon>Arthrodermataceae</taxon>
        <taxon>Trichophyton</taxon>
    </lineage>
</organism>
<gene>
    <name evidence="2" type="ORF">H103_08543</name>
</gene>
<feature type="region of interest" description="Disordered" evidence="1">
    <location>
        <begin position="49"/>
        <end position="89"/>
    </location>
</feature>
<dbReference type="Proteomes" id="UP000023758">
    <property type="component" value="Unassembled WGS sequence"/>
</dbReference>
<feature type="region of interest" description="Disordered" evidence="1">
    <location>
        <begin position="126"/>
        <end position="152"/>
    </location>
</feature>
<evidence type="ECO:0000313" key="2">
    <source>
        <dbReference type="EMBL" id="EZF47814.1"/>
    </source>
</evidence>
<dbReference type="AlphaFoldDB" id="A0A022VPF0"/>
<feature type="compositionally biased region" description="Low complexity" evidence="1">
    <location>
        <begin position="73"/>
        <end position="86"/>
    </location>
</feature>
<dbReference type="HOGENOM" id="CLU_1723639_0_0_1"/>
<dbReference type="EMBL" id="KK207940">
    <property type="protein sequence ID" value="EZF47814.1"/>
    <property type="molecule type" value="Genomic_DNA"/>
</dbReference>
<sequence length="152" mass="16110">MRGASEQKEGEGGETFVGRSWLAKKKRGEKTRNRFSAFRAQLPPYKFDSLDKIRVSPKGKAEHSKKGDETRHSSGSLPPSSSLSPGCAGVQLTASVSPTRGVARHLRGDVCCGFCLASRAAVKAAIFPQQHGAERKKEGGGPITGESMASPA</sequence>
<feature type="region of interest" description="Disordered" evidence="1">
    <location>
        <begin position="1"/>
        <end position="35"/>
    </location>
</feature>
<proteinExistence type="predicted"/>
<accession>A0A022VPF0</accession>
<feature type="compositionally biased region" description="Basic and acidic residues" evidence="1">
    <location>
        <begin position="49"/>
        <end position="72"/>
    </location>
</feature>
<feature type="compositionally biased region" description="Basic and acidic residues" evidence="1">
    <location>
        <begin position="1"/>
        <end position="11"/>
    </location>
</feature>
<name>A0A022VPF0_TRIRU</name>
<evidence type="ECO:0000256" key="1">
    <source>
        <dbReference type="SAM" id="MobiDB-lite"/>
    </source>
</evidence>
<reference evidence="2" key="1">
    <citation type="submission" date="2014-02" db="EMBL/GenBank/DDBJ databases">
        <title>The Genome Sequence of Trichophyton rubrum (morphotype fischeri) CBS 288.86.</title>
        <authorList>
            <consortium name="The Broad Institute Genomics Platform"/>
            <person name="Cuomo C.A."/>
            <person name="White T.C."/>
            <person name="Graser Y."/>
            <person name="Martinez-Rossi N."/>
            <person name="Heitman J."/>
            <person name="Young S.K."/>
            <person name="Zeng Q."/>
            <person name="Gargeya S."/>
            <person name="Abouelleil A."/>
            <person name="Alvarado L."/>
            <person name="Chapman S.B."/>
            <person name="Gainer-Dewar J."/>
            <person name="Goldberg J."/>
            <person name="Griggs A."/>
            <person name="Gujja S."/>
            <person name="Hansen M."/>
            <person name="Howarth C."/>
            <person name="Imamovic A."/>
            <person name="Larimer J."/>
            <person name="Martinez D."/>
            <person name="Murphy C."/>
            <person name="Pearson M.D."/>
            <person name="Persinoti G."/>
            <person name="Poon T."/>
            <person name="Priest M."/>
            <person name="Roberts A.D."/>
            <person name="Saif S."/>
            <person name="Shea T.D."/>
            <person name="Sykes S.N."/>
            <person name="Wortman J."/>
            <person name="Nusbaum C."/>
            <person name="Birren B."/>
        </authorList>
    </citation>
    <scope>NUCLEOTIDE SEQUENCE [LARGE SCALE GENOMIC DNA]</scope>
    <source>
        <strain evidence="2">CBS 288.86</strain>
    </source>
</reference>